<keyword evidence="2" id="KW-0472">Membrane</keyword>
<evidence type="ECO:0000313" key="5">
    <source>
        <dbReference type="Proteomes" id="UP000010472"/>
    </source>
</evidence>
<dbReference type="STRING" id="1173022.Cri9333_3078"/>
<feature type="region of interest" description="Disordered" evidence="1">
    <location>
        <begin position="181"/>
        <end position="216"/>
    </location>
</feature>
<gene>
    <name evidence="4" type="ORF">Cri9333_3078</name>
</gene>
<dbReference type="InterPro" id="IPR025641">
    <property type="entry name" value="DUF4340"/>
</dbReference>
<dbReference type="AlphaFoldDB" id="K9W2C9"/>
<dbReference type="KEGG" id="cep:Cri9333_3078"/>
<evidence type="ECO:0000259" key="3">
    <source>
        <dbReference type="Pfam" id="PF14238"/>
    </source>
</evidence>
<keyword evidence="5" id="KW-1185">Reference proteome</keyword>
<evidence type="ECO:0000256" key="1">
    <source>
        <dbReference type="SAM" id="MobiDB-lite"/>
    </source>
</evidence>
<feature type="transmembrane region" description="Helical" evidence="2">
    <location>
        <begin position="6"/>
        <end position="23"/>
    </location>
</feature>
<sequence length="216" mass="24619">MKLQWTTWILVLLALGLGGFVYFSEMKPARQQEAATIKERKIFDFDKDQIQSFTIKTPEQLLKFERVQQAGIEFSKSPWQMKFPVDKPASDPSVAFLLNLLVSAKSDRILTVAADEIQQYGLDQPQAIVEIKLKNQQTHQLILGKSNFNNTFLYAQVDPPTDKPQQRQLVLLTKDLENAVKRPLPEWQSKPASQDKSQTNSKKSTPEQPKLIIPSP</sequence>
<feature type="compositionally biased region" description="Polar residues" evidence="1">
    <location>
        <begin position="190"/>
        <end position="207"/>
    </location>
</feature>
<reference evidence="4 5" key="1">
    <citation type="submission" date="2012-06" db="EMBL/GenBank/DDBJ databases">
        <title>Finished chromosome of genome of Crinalium epipsammum PCC 9333.</title>
        <authorList>
            <consortium name="US DOE Joint Genome Institute"/>
            <person name="Gugger M."/>
            <person name="Coursin T."/>
            <person name="Rippka R."/>
            <person name="Tandeau De Marsac N."/>
            <person name="Huntemann M."/>
            <person name="Wei C.-L."/>
            <person name="Han J."/>
            <person name="Detter J.C."/>
            <person name="Han C."/>
            <person name="Tapia R."/>
            <person name="Davenport K."/>
            <person name="Daligault H."/>
            <person name="Erkkila T."/>
            <person name="Gu W."/>
            <person name="Munk A.C.C."/>
            <person name="Teshima H."/>
            <person name="Xu Y."/>
            <person name="Chain P."/>
            <person name="Chen A."/>
            <person name="Krypides N."/>
            <person name="Mavromatis K."/>
            <person name="Markowitz V."/>
            <person name="Szeto E."/>
            <person name="Ivanova N."/>
            <person name="Mikhailova N."/>
            <person name="Ovchinnikova G."/>
            <person name="Pagani I."/>
            <person name="Pati A."/>
            <person name="Goodwin L."/>
            <person name="Peters L."/>
            <person name="Pitluck S."/>
            <person name="Woyke T."/>
            <person name="Kerfeld C."/>
        </authorList>
    </citation>
    <scope>NUCLEOTIDE SEQUENCE [LARGE SCALE GENOMIC DNA]</scope>
    <source>
        <strain evidence="4 5">PCC 9333</strain>
    </source>
</reference>
<dbReference type="HOGENOM" id="CLU_085045_0_0_3"/>
<feature type="domain" description="DUF4340" evidence="3">
    <location>
        <begin position="79"/>
        <end position="158"/>
    </location>
</feature>
<name>K9W2C9_9CYAN</name>
<keyword evidence="2" id="KW-1133">Transmembrane helix</keyword>
<dbReference type="EMBL" id="CP003620">
    <property type="protein sequence ID" value="AFZ13917.1"/>
    <property type="molecule type" value="Genomic_DNA"/>
</dbReference>
<dbReference type="Pfam" id="PF14238">
    <property type="entry name" value="DUF4340"/>
    <property type="match status" value="1"/>
</dbReference>
<evidence type="ECO:0000256" key="2">
    <source>
        <dbReference type="SAM" id="Phobius"/>
    </source>
</evidence>
<protein>
    <recommendedName>
        <fullName evidence="3">DUF4340 domain-containing protein</fullName>
    </recommendedName>
</protein>
<keyword evidence="2" id="KW-0812">Transmembrane</keyword>
<dbReference type="eggNOG" id="COG3170">
    <property type="taxonomic scope" value="Bacteria"/>
</dbReference>
<dbReference type="RefSeq" id="WP_015204025.1">
    <property type="nucleotide sequence ID" value="NC_019753.1"/>
</dbReference>
<evidence type="ECO:0000313" key="4">
    <source>
        <dbReference type="EMBL" id="AFZ13917.1"/>
    </source>
</evidence>
<dbReference type="OrthoDB" id="453197at2"/>
<accession>K9W2C9</accession>
<organism evidence="4 5">
    <name type="scientific">Crinalium epipsammum PCC 9333</name>
    <dbReference type="NCBI Taxonomy" id="1173022"/>
    <lineage>
        <taxon>Bacteria</taxon>
        <taxon>Bacillati</taxon>
        <taxon>Cyanobacteriota</taxon>
        <taxon>Cyanophyceae</taxon>
        <taxon>Gomontiellales</taxon>
        <taxon>Gomontiellaceae</taxon>
        <taxon>Crinalium</taxon>
    </lineage>
</organism>
<proteinExistence type="predicted"/>
<dbReference type="Proteomes" id="UP000010472">
    <property type="component" value="Chromosome"/>
</dbReference>